<keyword evidence="2" id="KW-1133">Transmembrane helix</keyword>
<sequence length="508" mass="57266">MKEFPDDELDKLFRKSSEELDSTFDPDDWNALKRKLDEHDGKTPGTLFKKWWPIGLLALLFIAGITTYMLTRDERAGKVNASLTPGEKRVSEKTGQLGNKQVAQSSKETVLNESGSETKSGAENEVIDEKILVPGNSRQQQKEEILNTKPSEKKLISKAESKKILPRRWSKTGGVYLEPDRSIGRRVDGAFYSKNETSEFSRSEKGSSLKEEKTVTGIEKSNAVMHSENADNQLRGENKLAGSSTAGDQGNSVSTADLKSEVEQNRLSIDADLLKSRSFVSDKSNKLPEIQKTDTPQIAEPVKQADAKDVTPKLAVRFGFSPDLSSVGLKNFTKPGTAVSLLIEYSFLPKLYFQTGLIRSSKGYNAKPGEYEWPSYWNDQKARPTSVDAICKVIEVPLNLRYDLSQNDRSRWFVGAGASSYYMQDEKYEYNYAPHTYNAKYYEKNAATGWYWLSHLNASAGYEYRFSKKISLLAEPYVRVPIKRVGYGKVNLFTTGVWFSIRYTPHFK</sequence>
<feature type="compositionally biased region" description="Polar residues" evidence="1">
    <location>
        <begin position="241"/>
        <end position="257"/>
    </location>
</feature>
<feature type="region of interest" description="Disordered" evidence="1">
    <location>
        <begin position="81"/>
        <end position="122"/>
    </location>
</feature>
<dbReference type="RefSeq" id="WP_090337320.1">
    <property type="nucleotide sequence ID" value="NZ_FNXY01000005.1"/>
</dbReference>
<dbReference type="InterPro" id="IPR011250">
    <property type="entry name" value="OMP/PagP_B-barrel"/>
</dbReference>
<accession>A0A1H6WEZ2</accession>
<dbReference type="OrthoDB" id="1523584at2"/>
<keyword evidence="4" id="KW-1185">Reference proteome</keyword>
<dbReference type="AlphaFoldDB" id="A0A1H6WEZ2"/>
<evidence type="ECO:0000256" key="1">
    <source>
        <dbReference type="SAM" id="MobiDB-lite"/>
    </source>
</evidence>
<reference evidence="3 4" key="1">
    <citation type="submission" date="2016-10" db="EMBL/GenBank/DDBJ databases">
        <authorList>
            <person name="de Groot N.N."/>
        </authorList>
    </citation>
    <scope>NUCLEOTIDE SEQUENCE [LARGE SCALE GENOMIC DNA]</scope>
    <source>
        <strain evidence="3 4">DSM 19938</strain>
    </source>
</reference>
<feature type="region of interest" description="Disordered" evidence="1">
    <location>
        <begin position="196"/>
        <end position="215"/>
    </location>
</feature>
<proteinExistence type="predicted"/>
<dbReference type="STRING" id="408657.SAMN04487995_3512"/>
<organism evidence="3 4">
    <name type="scientific">Dyadobacter koreensis</name>
    <dbReference type="NCBI Taxonomy" id="408657"/>
    <lineage>
        <taxon>Bacteria</taxon>
        <taxon>Pseudomonadati</taxon>
        <taxon>Bacteroidota</taxon>
        <taxon>Cytophagia</taxon>
        <taxon>Cytophagales</taxon>
        <taxon>Spirosomataceae</taxon>
        <taxon>Dyadobacter</taxon>
    </lineage>
</organism>
<evidence type="ECO:0000313" key="3">
    <source>
        <dbReference type="EMBL" id="SEJ15591.1"/>
    </source>
</evidence>
<dbReference type="SUPFAM" id="SSF56925">
    <property type="entry name" value="OMPA-like"/>
    <property type="match status" value="1"/>
</dbReference>
<gene>
    <name evidence="3" type="ORF">SAMN04487995_3512</name>
</gene>
<keyword evidence="2" id="KW-0812">Transmembrane</keyword>
<feature type="region of interest" description="Disordered" evidence="1">
    <location>
        <begin position="238"/>
        <end position="259"/>
    </location>
</feature>
<feature type="transmembrane region" description="Helical" evidence="2">
    <location>
        <begin position="51"/>
        <end position="70"/>
    </location>
</feature>
<feature type="compositionally biased region" description="Basic and acidic residues" evidence="1">
    <location>
        <begin position="196"/>
        <end position="214"/>
    </location>
</feature>
<dbReference type="EMBL" id="FNXY01000005">
    <property type="protein sequence ID" value="SEJ15591.1"/>
    <property type="molecule type" value="Genomic_DNA"/>
</dbReference>
<keyword evidence="2" id="KW-0472">Membrane</keyword>
<feature type="compositionally biased region" description="Polar residues" evidence="1">
    <location>
        <begin position="93"/>
        <end position="121"/>
    </location>
</feature>
<dbReference type="Proteomes" id="UP000199532">
    <property type="component" value="Unassembled WGS sequence"/>
</dbReference>
<protein>
    <recommendedName>
        <fullName evidence="5">Outer membrane protein beta-barrel domain-containing protein</fullName>
    </recommendedName>
</protein>
<evidence type="ECO:0000313" key="4">
    <source>
        <dbReference type="Proteomes" id="UP000199532"/>
    </source>
</evidence>
<evidence type="ECO:0000256" key="2">
    <source>
        <dbReference type="SAM" id="Phobius"/>
    </source>
</evidence>
<name>A0A1H6WEZ2_9BACT</name>
<evidence type="ECO:0008006" key="5">
    <source>
        <dbReference type="Google" id="ProtNLM"/>
    </source>
</evidence>